<feature type="compositionally biased region" description="Basic and acidic residues" evidence="4">
    <location>
        <begin position="1732"/>
        <end position="1744"/>
    </location>
</feature>
<dbReference type="InterPro" id="IPR011006">
    <property type="entry name" value="CheY-like_superfamily"/>
</dbReference>
<dbReference type="PROSITE" id="PS50112">
    <property type="entry name" value="PAS"/>
    <property type="match status" value="1"/>
</dbReference>
<keyword evidence="2" id="KW-0902">Two-component regulatory system</keyword>
<dbReference type="PANTHER" id="PTHR45339:SF1">
    <property type="entry name" value="HYBRID SIGNAL TRANSDUCTION HISTIDINE KINASE J"/>
    <property type="match status" value="1"/>
</dbReference>
<gene>
    <name evidence="9" type="primary">mak1</name>
    <name evidence="9" type="ORF">CFIMG_001918RA</name>
</gene>
<dbReference type="InterPro" id="IPR036097">
    <property type="entry name" value="HisK_dim/P_sf"/>
</dbReference>
<dbReference type="STRING" id="1035309.A0A2C5X008"/>
<dbReference type="InterPro" id="IPR004358">
    <property type="entry name" value="Sig_transdc_His_kin-like_C"/>
</dbReference>
<sequence>MSTSTPLIASESSVTNPTPCVSSPSSVYSNSTVKATSPSKWPMSPLPLESREAMHGAKSPTKRSPASSSPSHTQLQMSEYSRTMVVQIEKLNYSRGLSSPSSNIIGSPNSPGFSSSQQSNLDSVSPFTSTFVSACTSTTTTSTPTPRQSPGAGYLKLSKPTGVGSRQTPMIATTQNLAPSASPPIVSSSDLDLGMAPAQTQVTSDLPKTDTTLDSVAQDIPTASSTNTIRASNPSPVAQTPSYPFPRMAGKEKPPSSFTLSSLSARVPTHFGRSHTVPSTKFTTEEQIIPSLPTPMASVSFGPVFASPRPDRSTLAEYPIPNLYNLSLMLTAEPGLDAWWESVVQIMVGIYKAERVTLSVPADPTDIDNVPWGQKATFSDRDRDALSMGYLGQKTCGLDPPSGSDALGSPLPKPAAEDCFNSNNNAQPPSRPSLMTRRSFASHIAESDLEDPSLSRNPSARRAAAALRRHSHYPSTDKICDSNTQGTGLKRETLEQYDVHTPISSTAHWDLPKSHSPPSKGRVLPVLQALDYEADPLIDNNGVRRVLDRGNIVALTRTYPYLKEDAKVGSPIGSKIHASVSSSAAGGPESLRRPRLNQTESTSQLSDILGGSSTRLSRSRSVREQPGNSRIVTVPEEGDDRRPPSPSFEEHEQAPSPWSQSPAPSSATDKSSTDNPFFADSLNRDSPNAENSSDVNRPTLNSSDVPLDENSWTVLHIPLSVPILHKTSGSFNLDPHFLDEKSHRRARRSTGKAPRHSRFGGSISHKTKPPPIAILSILTPVIPYPNELAESLDHLSPHLAHSFSLCRQYSMIASELAGLRSRRTGTVGFGGLGPDGRPLPPLSTTNHDGNSIFDLSHQSVAGSITSPSEWSAVSRSAAGSPIPTPSFEDVLGPKDKRPLKTSPALLGGDGYFAGASIAQTIAADMQTAVPDESSASAVPSENVVHGPGQSQGTISLVSRSSIFSEEYSASQQRRSSLSRIWPPTPEVAILAASRPQLNHNVSTRDALQPSDKNQETPLPALANKNLPTSQSTSHLSRPVLSRGDSARNVVSNSNRDRRHSLLHSYGADFATSFPTLPQAGTVNTKANPTSTPGPLSANGGTGGSVRAVHMPPPSDKLKSLILDSLPAQVFVALPLTGEILWVNSRYLSYRGLSVQDLAADPYGSIHPDDRQEYLKAWGHSLRTGDQFSRTVRIKRFDDCYRWFYARAVASRDKRGLIMQLLGSYMDIHDQHIAELKAARQEEIAASEAKHRLLANLIPQIVFTATSEEGITFANDQWLSYTDQSFEDSLGMNFLCRVHPDDLAKFHVDVNTSQPSPQPKFDLSRFEQDIYQGLEGHHGSSMPFKGRRESSTTPTQCEIAASESPRGHDSGSSYAFNDIPIADIETLIRRGIVKVTTDNTGRIAYTAEVRLRSKKDEYRWHLVRWVEIENINSVKTGVYFGSATDINDQKLLEEKLKEAMESKSRFLSNMSHEIRTPLIGISGMITFLHDTRLTEEQQDYANTIQNSANSLLLIINDILDLSKASAGMMRLSYEWFHTRSLIEDVNELVSTMAIHKGLELNYVVDETVPAWVKGDKVRIRQVLLNVIGNAIKFTTVGEVFSRCRVFVDTEAEATKGKKGVVNAKDIMLEFIVIDTGRGFSEKEAELIFKPFSQIDGSSTRQHGGSGLGLVISRQLVELHGGEMVGQAVPNKGSQFSFTARFALPSADDYPDVNSTHTASSPGPSVTPPLPIRKTTEKHDGSHHDADSLSAALKKYTVSASDSLRSDGDEINPLITVNQDLANIAQAARASGADELEENRPESPKPKKSSTPPPPIAITMPLPPPQTYSILILCPQDHSREATSQHIEMTLPKGPPHKIRALPSADAVLEMVASQNPGPFTHVVLNVGAASNVVSTMDRIDQLECISNSTILALCDTVQRQVLMRLSPQEQPRLIRTGKVNFINKPLRPSRFATIFDPDRLRDLSIDRNRSSAERHWENQRAHYTEVGKIIGNRGYRVLLVEDNPVNRKVLTKFLEKMNVEAVVAVDGQECTEKIMAQPQGYYNMVLCDLHMPRKDGYQACQDVRAWEKRTGASPMPFIALSANVMPEVQDRCSQSGFTDYITKPVDFVKLSRTMAKFF</sequence>
<dbReference type="Proteomes" id="UP000222788">
    <property type="component" value="Unassembled WGS sequence"/>
</dbReference>
<dbReference type="PROSITE" id="PS50109">
    <property type="entry name" value="HIS_KIN"/>
    <property type="match status" value="1"/>
</dbReference>
<feature type="compositionally biased region" description="Polar residues" evidence="4">
    <location>
        <begin position="1"/>
        <end position="11"/>
    </location>
</feature>
<feature type="region of interest" description="Disordered" evidence="4">
    <location>
        <begin position="397"/>
        <end position="436"/>
    </location>
</feature>
<feature type="region of interest" description="Disordered" evidence="4">
    <location>
        <begin position="932"/>
        <end position="952"/>
    </location>
</feature>
<feature type="region of interest" description="Disordered" evidence="4">
    <location>
        <begin position="1786"/>
        <end position="1813"/>
    </location>
</feature>
<feature type="compositionally biased region" description="Polar residues" evidence="4">
    <location>
        <begin position="995"/>
        <end position="1005"/>
    </location>
</feature>
<dbReference type="InterPro" id="IPR003594">
    <property type="entry name" value="HATPase_dom"/>
</dbReference>
<dbReference type="Pfam" id="PF00072">
    <property type="entry name" value="Response_reg"/>
    <property type="match status" value="1"/>
</dbReference>
<feature type="compositionally biased region" description="Low complexity" evidence="4">
    <location>
        <begin position="12"/>
        <end position="33"/>
    </location>
</feature>
<dbReference type="Pfam" id="PF02518">
    <property type="entry name" value="HATPase_c"/>
    <property type="match status" value="1"/>
</dbReference>
<feature type="region of interest" description="Disordered" evidence="4">
    <location>
        <begin position="467"/>
        <end position="487"/>
    </location>
</feature>
<evidence type="ECO:0000313" key="9">
    <source>
        <dbReference type="EMBL" id="PHH51775.1"/>
    </source>
</evidence>
<feature type="region of interest" description="Disordered" evidence="4">
    <location>
        <begin position="96"/>
        <end position="122"/>
    </location>
</feature>
<dbReference type="FunFam" id="1.10.287.130:FF:000050">
    <property type="entry name" value="Related to histidine kinase"/>
    <property type="match status" value="1"/>
</dbReference>
<feature type="region of interest" description="Disordered" evidence="4">
    <location>
        <begin position="1"/>
        <end position="79"/>
    </location>
</feature>
<dbReference type="SUPFAM" id="SSF55785">
    <property type="entry name" value="PYP-like sensor domain (PAS domain)"/>
    <property type="match status" value="2"/>
</dbReference>
<dbReference type="Gene3D" id="3.30.450.20">
    <property type="entry name" value="PAS domain"/>
    <property type="match status" value="2"/>
</dbReference>
<feature type="compositionally biased region" description="Polar residues" evidence="4">
    <location>
        <begin position="224"/>
        <end position="242"/>
    </location>
</feature>
<organism evidence="9 10">
    <name type="scientific">Ceratocystis fimbriata CBS 114723</name>
    <dbReference type="NCBI Taxonomy" id="1035309"/>
    <lineage>
        <taxon>Eukaryota</taxon>
        <taxon>Fungi</taxon>
        <taxon>Dikarya</taxon>
        <taxon>Ascomycota</taxon>
        <taxon>Pezizomycotina</taxon>
        <taxon>Sordariomycetes</taxon>
        <taxon>Hypocreomycetidae</taxon>
        <taxon>Microascales</taxon>
        <taxon>Ceratocystidaceae</taxon>
        <taxon>Ceratocystis</taxon>
    </lineage>
</organism>
<proteinExistence type="predicted"/>
<dbReference type="CDD" id="cd00130">
    <property type="entry name" value="PAS"/>
    <property type="match status" value="2"/>
</dbReference>
<dbReference type="SUPFAM" id="SSF55874">
    <property type="entry name" value="ATPase domain of HSP90 chaperone/DNA topoisomerase II/histidine kinase"/>
    <property type="match status" value="1"/>
</dbReference>
<keyword evidence="9" id="KW-0418">Kinase</keyword>
<dbReference type="InterPro" id="IPR035965">
    <property type="entry name" value="PAS-like_dom_sf"/>
</dbReference>
<keyword evidence="10" id="KW-1185">Reference proteome</keyword>
<protein>
    <submittedName>
        <fullName evidence="9">Peroxide stress-activated histidine kinase mak1</fullName>
    </submittedName>
</protein>
<dbReference type="PROSITE" id="PS50113">
    <property type="entry name" value="PAC"/>
    <property type="match status" value="1"/>
</dbReference>
<evidence type="ECO:0000259" key="7">
    <source>
        <dbReference type="PROSITE" id="PS50112"/>
    </source>
</evidence>
<dbReference type="Gene3D" id="1.10.287.130">
    <property type="match status" value="1"/>
</dbReference>
<evidence type="ECO:0000259" key="8">
    <source>
        <dbReference type="PROSITE" id="PS50113"/>
    </source>
</evidence>
<evidence type="ECO:0000259" key="6">
    <source>
        <dbReference type="PROSITE" id="PS50110"/>
    </source>
</evidence>
<feature type="domain" description="PAC" evidence="8">
    <location>
        <begin position="1187"/>
        <end position="1239"/>
    </location>
</feature>
<feature type="modified residue" description="4-aspartylphosphate" evidence="3">
    <location>
        <position position="2047"/>
    </location>
</feature>
<feature type="domain" description="PAS" evidence="7">
    <location>
        <begin position="1114"/>
        <end position="1184"/>
    </location>
</feature>
<feature type="compositionally biased region" description="Basic and acidic residues" evidence="4">
    <location>
        <begin position="639"/>
        <end position="653"/>
    </location>
</feature>
<feature type="region of interest" description="Disordered" evidence="4">
    <location>
        <begin position="875"/>
        <end position="898"/>
    </location>
</feature>
<dbReference type="PRINTS" id="PR00344">
    <property type="entry name" value="BCTRLSENSOR"/>
</dbReference>
<name>A0A2C5X008_9PEZI</name>
<dbReference type="PROSITE" id="PS50110">
    <property type="entry name" value="RESPONSE_REGULATORY"/>
    <property type="match status" value="1"/>
</dbReference>
<dbReference type="CDD" id="cd17546">
    <property type="entry name" value="REC_hyHK_CKI1_RcsC-like"/>
    <property type="match status" value="1"/>
</dbReference>
<keyword evidence="1 3" id="KW-0597">Phosphoprotein</keyword>
<dbReference type="InterPro" id="IPR000014">
    <property type="entry name" value="PAS"/>
</dbReference>
<feature type="compositionally biased region" description="Low complexity" evidence="4">
    <location>
        <begin position="98"/>
        <end position="119"/>
    </location>
</feature>
<reference evidence="9 10" key="1">
    <citation type="journal article" date="2013" name="Fungal Biol.">
        <title>Analysis of microsatellite markers in the genome of the plant pathogen Ceratocystis fimbriata.</title>
        <authorList>
            <person name="Simpson M.C."/>
            <person name="Wilken P.M."/>
            <person name="Coetzee M.P."/>
            <person name="Wingfield M.J."/>
            <person name="Wingfield B.D."/>
        </authorList>
    </citation>
    <scope>NUCLEOTIDE SEQUENCE [LARGE SCALE GENOMIC DNA]</scope>
    <source>
        <strain evidence="9 10">CBS 114723</strain>
    </source>
</reference>
<dbReference type="Pfam" id="PF08447">
    <property type="entry name" value="PAS_3"/>
    <property type="match status" value="1"/>
</dbReference>
<feature type="compositionally biased region" description="Polar residues" evidence="4">
    <location>
        <begin position="1711"/>
        <end position="1722"/>
    </location>
</feature>
<feature type="region of interest" description="Disordered" evidence="4">
    <location>
        <begin position="741"/>
        <end position="765"/>
    </location>
</feature>
<dbReference type="OrthoDB" id="303614at2759"/>
<dbReference type="GO" id="GO:0000155">
    <property type="term" value="F:phosphorelay sensor kinase activity"/>
    <property type="evidence" value="ECO:0007669"/>
    <property type="project" value="InterPro"/>
</dbReference>
<evidence type="ECO:0000256" key="1">
    <source>
        <dbReference type="ARBA" id="ARBA00022553"/>
    </source>
</evidence>
<feature type="domain" description="Response regulatory" evidence="6">
    <location>
        <begin position="1995"/>
        <end position="2117"/>
    </location>
</feature>
<feature type="compositionally biased region" description="Polar residues" evidence="4">
    <location>
        <begin position="1025"/>
        <end position="1035"/>
    </location>
</feature>
<comment type="caution">
    <text evidence="9">The sequence shown here is derived from an EMBL/GenBank/DDBJ whole genome shotgun (WGS) entry which is preliminary data.</text>
</comment>
<evidence type="ECO:0000259" key="5">
    <source>
        <dbReference type="PROSITE" id="PS50109"/>
    </source>
</evidence>
<dbReference type="InterPro" id="IPR013655">
    <property type="entry name" value="PAS_fold_3"/>
</dbReference>
<dbReference type="SMART" id="SM00448">
    <property type="entry name" value="REC"/>
    <property type="match status" value="1"/>
</dbReference>
<feature type="region of interest" description="Disordered" evidence="4">
    <location>
        <begin position="1707"/>
        <end position="1744"/>
    </location>
</feature>
<feature type="region of interest" description="Disordered" evidence="4">
    <location>
        <begin position="224"/>
        <end position="260"/>
    </location>
</feature>
<accession>A0A2C5X008</accession>
<feature type="region of interest" description="Disordered" evidence="4">
    <location>
        <begin position="993"/>
        <end position="1057"/>
    </location>
</feature>
<dbReference type="InterPro" id="IPR036890">
    <property type="entry name" value="HATPase_C_sf"/>
</dbReference>
<dbReference type="CDD" id="cd00082">
    <property type="entry name" value="HisKA"/>
    <property type="match status" value="1"/>
</dbReference>
<dbReference type="FunFam" id="3.30.565.10:FF:000010">
    <property type="entry name" value="Sensor histidine kinase RcsC"/>
    <property type="match status" value="1"/>
</dbReference>
<dbReference type="SMART" id="SM00388">
    <property type="entry name" value="HisKA"/>
    <property type="match status" value="1"/>
</dbReference>
<dbReference type="InterPro" id="IPR003661">
    <property type="entry name" value="HisK_dim/P_dom"/>
</dbReference>
<dbReference type="EMBL" id="APWK03000085">
    <property type="protein sequence ID" value="PHH51775.1"/>
    <property type="molecule type" value="Genomic_DNA"/>
</dbReference>
<feature type="compositionally biased region" description="Low complexity" evidence="4">
    <location>
        <begin position="654"/>
        <end position="667"/>
    </location>
</feature>
<feature type="domain" description="Histidine kinase" evidence="5">
    <location>
        <begin position="1468"/>
        <end position="1702"/>
    </location>
</feature>
<evidence type="ECO:0000256" key="3">
    <source>
        <dbReference type="PROSITE-ProRule" id="PRU00169"/>
    </source>
</evidence>
<feature type="region of interest" description="Disordered" evidence="4">
    <location>
        <begin position="578"/>
        <end position="705"/>
    </location>
</feature>
<dbReference type="PANTHER" id="PTHR45339">
    <property type="entry name" value="HYBRID SIGNAL TRANSDUCTION HISTIDINE KINASE J"/>
    <property type="match status" value="1"/>
</dbReference>
<dbReference type="Gene3D" id="3.30.565.10">
    <property type="entry name" value="Histidine kinase-like ATPase, C-terminal domain"/>
    <property type="match status" value="1"/>
</dbReference>
<feature type="compositionally biased region" description="Polar residues" evidence="4">
    <location>
        <begin position="684"/>
        <end position="704"/>
    </location>
</feature>
<evidence type="ECO:0000256" key="2">
    <source>
        <dbReference type="ARBA" id="ARBA00023012"/>
    </source>
</evidence>
<dbReference type="SUPFAM" id="SSF52172">
    <property type="entry name" value="CheY-like"/>
    <property type="match status" value="1"/>
</dbReference>
<dbReference type="InterPro" id="IPR000700">
    <property type="entry name" value="PAS-assoc_C"/>
</dbReference>
<dbReference type="SMART" id="SM00086">
    <property type="entry name" value="PAC"/>
    <property type="match status" value="2"/>
</dbReference>
<feature type="compositionally biased region" description="Polar residues" evidence="4">
    <location>
        <begin position="596"/>
        <end position="606"/>
    </location>
</feature>
<dbReference type="InterPro" id="IPR001610">
    <property type="entry name" value="PAC"/>
</dbReference>
<keyword evidence="9" id="KW-0808">Transferase</keyword>
<feature type="compositionally biased region" description="Polar residues" evidence="4">
    <location>
        <begin position="62"/>
        <end position="79"/>
    </location>
</feature>
<feature type="compositionally biased region" description="Basic residues" evidence="4">
    <location>
        <begin position="743"/>
        <end position="758"/>
    </location>
</feature>
<reference evidence="9 10" key="2">
    <citation type="journal article" date="2013" name="IMA Fungus">
        <title>IMA Genome-F 1: Ceratocystis fimbriata: Draft nuclear genome sequence for the plant pathogen, Ceratocystis fimbriata.</title>
        <authorList>
            <person name="Wilken P.M."/>
            <person name="Steenkamp E.T."/>
            <person name="Wingfield M.J."/>
            <person name="de Beer Z.W."/>
            <person name="Wingfield B.D."/>
        </authorList>
    </citation>
    <scope>NUCLEOTIDE SEQUENCE [LARGE SCALE GENOMIC DNA]</scope>
    <source>
        <strain evidence="9 10">CBS 114723</strain>
    </source>
</reference>
<feature type="region of interest" description="Disordered" evidence="4">
    <location>
        <begin position="1336"/>
        <end position="1371"/>
    </location>
</feature>
<evidence type="ECO:0000313" key="10">
    <source>
        <dbReference type="Proteomes" id="UP000222788"/>
    </source>
</evidence>
<dbReference type="SUPFAM" id="SSF47384">
    <property type="entry name" value="Homodimeric domain of signal transducing histidine kinase"/>
    <property type="match status" value="1"/>
</dbReference>
<dbReference type="SMART" id="SM00387">
    <property type="entry name" value="HATPase_c"/>
    <property type="match status" value="1"/>
</dbReference>
<dbReference type="SMART" id="SM00091">
    <property type="entry name" value="PAS"/>
    <property type="match status" value="2"/>
</dbReference>
<dbReference type="Pfam" id="PF00512">
    <property type="entry name" value="HisKA"/>
    <property type="match status" value="1"/>
</dbReference>
<evidence type="ECO:0000256" key="4">
    <source>
        <dbReference type="SAM" id="MobiDB-lite"/>
    </source>
</evidence>
<dbReference type="Gene3D" id="3.40.50.2300">
    <property type="match status" value="1"/>
</dbReference>
<dbReference type="CDD" id="cd16922">
    <property type="entry name" value="HATPase_EvgS-ArcB-TorS-like"/>
    <property type="match status" value="1"/>
</dbReference>
<dbReference type="InterPro" id="IPR001789">
    <property type="entry name" value="Sig_transdc_resp-reg_receiver"/>
</dbReference>
<dbReference type="InterPro" id="IPR005467">
    <property type="entry name" value="His_kinase_dom"/>
</dbReference>